<keyword evidence="2" id="KW-1185">Reference proteome</keyword>
<organism evidence="1 2">
    <name type="scientific">Actinomadura adrarensis</name>
    <dbReference type="NCBI Taxonomy" id="1819600"/>
    <lineage>
        <taxon>Bacteria</taxon>
        <taxon>Bacillati</taxon>
        <taxon>Actinomycetota</taxon>
        <taxon>Actinomycetes</taxon>
        <taxon>Streptosporangiales</taxon>
        <taxon>Thermomonosporaceae</taxon>
        <taxon>Actinomadura</taxon>
    </lineage>
</organism>
<reference evidence="2" key="1">
    <citation type="journal article" date="2019" name="Int. J. Syst. Evol. Microbiol.">
        <title>The Global Catalogue of Microorganisms (GCM) 10K type strain sequencing project: providing services to taxonomists for standard genome sequencing and annotation.</title>
        <authorList>
            <consortium name="The Broad Institute Genomics Platform"/>
            <consortium name="The Broad Institute Genome Sequencing Center for Infectious Disease"/>
            <person name="Wu L."/>
            <person name="Ma J."/>
        </authorList>
    </citation>
    <scope>NUCLEOTIDE SEQUENCE [LARGE SCALE GENOMIC DNA]</scope>
    <source>
        <strain evidence="2">JCM 31696</strain>
    </source>
</reference>
<dbReference type="EMBL" id="JBHTIR010004209">
    <property type="protein sequence ID" value="MFD0856653.1"/>
    <property type="molecule type" value="Genomic_DNA"/>
</dbReference>
<keyword evidence="1" id="KW-0489">Methyltransferase</keyword>
<protein>
    <submittedName>
        <fullName evidence="1">SAM-dependent methyltransferase</fullName>
    </submittedName>
</protein>
<evidence type="ECO:0000313" key="2">
    <source>
        <dbReference type="Proteomes" id="UP001597083"/>
    </source>
</evidence>
<feature type="non-terminal residue" evidence="1">
    <location>
        <position position="1"/>
    </location>
</feature>
<dbReference type="GO" id="GO:0032259">
    <property type="term" value="P:methylation"/>
    <property type="evidence" value="ECO:0007669"/>
    <property type="project" value="UniProtKB-KW"/>
</dbReference>
<sequence length="66" mass="7380">RADGTEAGRRLTAELRAQGFTCDTARRRIALHGRHEVNFSHRYLGADDAAGPNYTGQPAVDSFYEW</sequence>
<comment type="caution">
    <text evidence="1">The sequence shown here is derived from an EMBL/GenBank/DDBJ whole genome shotgun (WGS) entry which is preliminary data.</text>
</comment>
<name>A0ABW3CSP3_9ACTN</name>
<accession>A0ABW3CSP3</accession>
<dbReference type="Proteomes" id="UP001597083">
    <property type="component" value="Unassembled WGS sequence"/>
</dbReference>
<keyword evidence="1" id="KW-0808">Transferase</keyword>
<dbReference type="GO" id="GO:0008168">
    <property type="term" value="F:methyltransferase activity"/>
    <property type="evidence" value="ECO:0007669"/>
    <property type="project" value="UniProtKB-KW"/>
</dbReference>
<evidence type="ECO:0000313" key="1">
    <source>
        <dbReference type="EMBL" id="MFD0856653.1"/>
    </source>
</evidence>
<proteinExistence type="predicted"/>
<gene>
    <name evidence="1" type="ORF">ACFQ07_30760</name>
</gene>